<organism evidence="1">
    <name type="scientific">Arsenophonus nasoniae</name>
    <name type="common">son-killer infecting Nasonia vitripennis</name>
    <dbReference type="NCBI Taxonomy" id="638"/>
    <lineage>
        <taxon>Bacteria</taxon>
        <taxon>Pseudomonadati</taxon>
        <taxon>Pseudomonadota</taxon>
        <taxon>Gammaproteobacteria</taxon>
        <taxon>Enterobacterales</taxon>
        <taxon>Morganellaceae</taxon>
        <taxon>Arsenophonus</taxon>
    </lineage>
</organism>
<sequence>MDKKQVKRLLAEKEVFYKDEKETPYLESNVQQCYKLQKKVGDDYMALLLIHEFSHAALYTADYVYAANNTNEINPLPLYGLPVGNVSKKYQLLNYERRGGNTGDASTFQDLAYNNADSFALATTLLAYSASKQPKRLEQFNRFVINRAAFMEQYKQYL</sequence>
<dbReference type="EMBL" id="CP123523">
    <property type="protein sequence ID" value="WGM06801.1"/>
    <property type="molecule type" value="Genomic_DNA"/>
</dbReference>
<gene>
    <name evidence="1" type="ORF">ARN_16540</name>
    <name evidence="2" type="ORF">ArsFIN_12930</name>
    <name evidence="3" type="ORF">QE210_05970</name>
    <name evidence="4" type="ORF">QE258_05790</name>
</gene>
<reference evidence="1" key="1">
    <citation type="journal article" date="2010" name="Insect Mol. Biol.">
        <title>The draft genome sequence of Arsenophonus nasoniae, son-killer bacterium of Nasonia vitripennis, reveals genes associated with virulence and symbiosis.</title>
        <authorList>
            <person name="Wilkes T."/>
            <person name="Darby A.C."/>
            <person name="Choi J."/>
            <person name="Colborne J.K."/>
            <person name="Werren J.H."/>
            <person name="Hurst G.D.D."/>
        </authorList>
    </citation>
    <scope>NUCLEOTIDE SEQUENCE</scope>
</reference>
<accession>D2TZN1</accession>
<name>D2TZN1_9GAMM</name>
<dbReference type="AlphaFoldDB" id="D2TZN1"/>
<dbReference type="Proteomes" id="UP001177595">
    <property type="component" value="Chromosome"/>
</dbReference>
<dbReference type="Proteomes" id="UP001177592">
    <property type="component" value="Chromosome"/>
</dbReference>
<proteinExistence type="predicted"/>
<dbReference type="EMBL" id="FN545193">
    <property type="protein sequence ID" value="CBA73177.1"/>
    <property type="molecule type" value="Genomic_DNA"/>
</dbReference>
<keyword evidence="6" id="KW-1185">Reference proteome</keyword>
<dbReference type="KEGG" id="ans:ArsFIN_12930"/>
<dbReference type="EMBL" id="CP123504">
    <property type="protein sequence ID" value="WGM02624.1"/>
    <property type="molecule type" value="Genomic_DNA"/>
</dbReference>
<evidence type="ECO:0000313" key="6">
    <source>
        <dbReference type="Proteomes" id="UP001177592"/>
    </source>
</evidence>
<evidence type="ECO:0000313" key="3">
    <source>
        <dbReference type="EMBL" id="WGM02624.1"/>
    </source>
</evidence>
<dbReference type="EMBL" id="CP038613">
    <property type="protein sequence ID" value="QBY42734.1"/>
    <property type="molecule type" value="Genomic_DNA"/>
</dbReference>
<dbReference type="RefSeq" id="WP_026822387.1">
    <property type="nucleotide sequence ID" value="NZ_CP038613.1"/>
</dbReference>
<evidence type="ECO:0000313" key="4">
    <source>
        <dbReference type="EMBL" id="WGM06801.1"/>
    </source>
</evidence>
<evidence type="ECO:0000313" key="1">
    <source>
        <dbReference type="EMBL" id="CBA73177.1"/>
    </source>
</evidence>
<dbReference type="GeneID" id="96876494"/>
<evidence type="ECO:0000313" key="2">
    <source>
        <dbReference type="EMBL" id="QBY42734.1"/>
    </source>
</evidence>
<protein>
    <submittedName>
        <fullName evidence="1">Uncharacterized protein</fullName>
    </submittedName>
</protein>
<dbReference type="Proteomes" id="UP000295134">
    <property type="component" value="Chromosome"/>
</dbReference>
<reference evidence="2 5" key="2">
    <citation type="submission" date="2019-03" db="EMBL/GenBank/DDBJ databases">
        <title>Long-read sequencing reveals hyperdense prophage content in a complex bacterial symbiont genome.</title>
        <authorList>
            <person name="Frost C.L."/>
            <person name="Siozios S."/>
            <person name="Nadal-Jimenez P."/>
            <person name="Brockhurst M.A."/>
            <person name="King K.C."/>
            <person name="Darby A.C."/>
            <person name="Hurst G.D.D."/>
        </authorList>
    </citation>
    <scope>NUCLEOTIDE SEQUENCE [LARGE SCALE GENOMIC DNA]</scope>
    <source>
        <strain evidence="2 5">FIN</strain>
    </source>
</reference>
<reference evidence="3" key="3">
    <citation type="submission" date="2023-04" db="EMBL/GenBank/DDBJ databases">
        <title>Genome dynamics across the evolutionary transition to endosymbiosis.</title>
        <authorList>
            <person name="Siozios S."/>
            <person name="Nadal-Jimenez P."/>
            <person name="Azagi T."/>
            <person name="Sprong H."/>
            <person name="Frost C.L."/>
            <person name="Parratt S.R."/>
            <person name="Taylor G."/>
            <person name="Brettell L."/>
            <person name="Lew K.C."/>
            <person name="Croft L."/>
            <person name="King K.C."/>
            <person name="Brockhurst M.A."/>
            <person name="Hypsa V."/>
            <person name="Novakova E."/>
            <person name="Darby A.C."/>
            <person name="Hurst G.D.D."/>
        </authorList>
    </citation>
    <scope>NUCLEOTIDE SEQUENCE</scope>
    <source>
        <strain evidence="4">ANv_CAN</strain>
        <strain evidence="3">APv</strain>
    </source>
</reference>
<evidence type="ECO:0000313" key="5">
    <source>
        <dbReference type="Proteomes" id="UP000295134"/>
    </source>
</evidence>